<evidence type="ECO:0000313" key="3">
    <source>
        <dbReference type="Proteomes" id="UP000317369"/>
    </source>
</evidence>
<sequence>MTAIHKLSPIFVLLLTLSILGCSLPPNNYEMRNEARLAAYHGELEQARDLYAAAAENEPNDALAQYELGKINLKLGKPEQAQFAFEKAYTIKREDKELAPKILDGIAESLFQQDRIENLTAFLARQADYYGKPRDYIRQAKYLTKSGAVDEAIIAYKKAAHFAPAEDPTPYLAIADFYESLNDVENTITSLRYAYYINPKHFGLADKLRSYGIVPGPTIKLEPPKPAILR</sequence>
<evidence type="ECO:0000256" key="1">
    <source>
        <dbReference type="PROSITE-ProRule" id="PRU00339"/>
    </source>
</evidence>
<dbReference type="KEGG" id="pcor:KS4_25080"/>
<reference evidence="2 3" key="1">
    <citation type="submission" date="2019-02" db="EMBL/GenBank/DDBJ databases">
        <title>Deep-cultivation of Planctomycetes and their phenomic and genomic characterization uncovers novel biology.</title>
        <authorList>
            <person name="Wiegand S."/>
            <person name="Jogler M."/>
            <person name="Boedeker C."/>
            <person name="Pinto D."/>
            <person name="Vollmers J."/>
            <person name="Rivas-Marin E."/>
            <person name="Kohn T."/>
            <person name="Peeters S.H."/>
            <person name="Heuer A."/>
            <person name="Rast P."/>
            <person name="Oberbeckmann S."/>
            <person name="Bunk B."/>
            <person name="Jeske O."/>
            <person name="Meyerdierks A."/>
            <person name="Storesund J.E."/>
            <person name="Kallscheuer N."/>
            <person name="Luecker S."/>
            <person name="Lage O.M."/>
            <person name="Pohl T."/>
            <person name="Merkel B.J."/>
            <person name="Hornburger P."/>
            <person name="Mueller R.-W."/>
            <person name="Bruemmer F."/>
            <person name="Labrenz M."/>
            <person name="Spormann A.M."/>
            <person name="Op den Camp H."/>
            <person name="Overmann J."/>
            <person name="Amann R."/>
            <person name="Jetten M.S.M."/>
            <person name="Mascher T."/>
            <person name="Medema M.H."/>
            <person name="Devos D.P."/>
            <person name="Kaster A.-K."/>
            <person name="Ovreas L."/>
            <person name="Rohde M."/>
            <person name="Galperin M.Y."/>
            <person name="Jogler C."/>
        </authorList>
    </citation>
    <scope>NUCLEOTIDE SEQUENCE [LARGE SCALE GENOMIC DNA]</scope>
    <source>
        <strain evidence="2 3">KS4</strain>
    </source>
</reference>
<organism evidence="2 3">
    <name type="scientific">Poriferisphaera corsica</name>
    <dbReference type="NCBI Taxonomy" id="2528020"/>
    <lineage>
        <taxon>Bacteria</taxon>
        <taxon>Pseudomonadati</taxon>
        <taxon>Planctomycetota</taxon>
        <taxon>Phycisphaerae</taxon>
        <taxon>Phycisphaerales</taxon>
        <taxon>Phycisphaeraceae</taxon>
        <taxon>Poriferisphaera</taxon>
    </lineage>
</organism>
<dbReference type="PROSITE" id="PS51257">
    <property type="entry name" value="PROKAR_LIPOPROTEIN"/>
    <property type="match status" value="1"/>
</dbReference>
<keyword evidence="1" id="KW-0802">TPR repeat</keyword>
<dbReference type="InterPro" id="IPR011990">
    <property type="entry name" value="TPR-like_helical_dom_sf"/>
</dbReference>
<feature type="repeat" description="TPR" evidence="1">
    <location>
        <begin position="62"/>
        <end position="95"/>
    </location>
</feature>
<gene>
    <name evidence="2" type="ORF">KS4_25080</name>
</gene>
<keyword evidence="3" id="KW-1185">Reference proteome</keyword>
<dbReference type="RefSeq" id="WP_145078246.1">
    <property type="nucleotide sequence ID" value="NZ_CP036425.1"/>
</dbReference>
<dbReference type="Gene3D" id="1.25.40.10">
    <property type="entry name" value="Tetratricopeptide repeat domain"/>
    <property type="match status" value="2"/>
</dbReference>
<dbReference type="InterPro" id="IPR019734">
    <property type="entry name" value="TPR_rpt"/>
</dbReference>
<proteinExistence type="predicted"/>
<protein>
    <submittedName>
        <fullName evidence="2">Tetratricopeptide repeat protein</fullName>
    </submittedName>
</protein>
<name>A0A517YW31_9BACT</name>
<dbReference type="Pfam" id="PF13181">
    <property type="entry name" value="TPR_8"/>
    <property type="match status" value="2"/>
</dbReference>
<dbReference type="Proteomes" id="UP000317369">
    <property type="component" value="Chromosome"/>
</dbReference>
<dbReference type="OrthoDB" id="267088at2"/>
<dbReference type="EMBL" id="CP036425">
    <property type="protein sequence ID" value="QDU34438.1"/>
    <property type="molecule type" value="Genomic_DNA"/>
</dbReference>
<dbReference type="AlphaFoldDB" id="A0A517YW31"/>
<dbReference type="SMART" id="SM00028">
    <property type="entry name" value="TPR"/>
    <property type="match status" value="4"/>
</dbReference>
<evidence type="ECO:0000313" key="2">
    <source>
        <dbReference type="EMBL" id="QDU34438.1"/>
    </source>
</evidence>
<accession>A0A517YW31</accession>
<dbReference type="PROSITE" id="PS50005">
    <property type="entry name" value="TPR"/>
    <property type="match status" value="1"/>
</dbReference>
<dbReference type="SUPFAM" id="SSF48452">
    <property type="entry name" value="TPR-like"/>
    <property type="match status" value="1"/>
</dbReference>